<reference evidence="9 10" key="1">
    <citation type="submission" date="2020-03" db="EMBL/GenBank/DDBJ databases">
        <title>Dissostichus mawsoni Genome sequencing and assembly.</title>
        <authorList>
            <person name="Park H."/>
        </authorList>
    </citation>
    <scope>NUCLEOTIDE SEQUENCE [LARGE SCALE GENOMIC DNA]</scope>
    <source>
        <strain evidence="9">DM0001</strain>
        <tissue evidence="9">Muscle</tissue>
    </source>
</reference>
<dbReference type="GO" id="GO:0022857">
    <property type="term" value="F:transmembrane transporter activity"/>
    <property type="evidence" value="ECO:0007669"/>
    <property type="project" value="InterPro"/>
</dbReference>
<keyword evidence="10" id="KW-1185">Reference proteome</keyword>
<dbReference type="SUPFAM" id="SSF103473">
    <property type="entry name" value="MFS general substrate transporter"/>
    <property type="match status" value="1"/>
</dbReference>
<dbReference type="InterPro" id="IPR011701">
    <property type="entry name" value="MFS"/>
</dbReference>
<feature type="transmembrane region" description="Helical" evidence="7">
    <location>
        <begin position="469"/>
        <end position="489"/>
    </location>
</feature>
<dbReference type="InterPro" id="IPR036259">
    <property type="entry name" value="MFS_trans_sf"/>
</dbReference>
<evidence type="ECO:0000256" key="1">
    <source>
        <dbReference type="ARBA" id="ARBA00004141"/>
    </source>
</evidence>
<keyword evidence="4 7" id="KW-0812">Transmembrane</keyword>
<dbReference type="Pfam" id="PF00083">
    <property type="entry name" value="Sugar_tr"/>
    <property type="match status" value="1"/>
</dbReference>
<evidence type="ECO:0000256" key="6">
    <source>
        <dbReference type="ARBA" id="ARBA00023136"/>
    </source>
</evidence>
<evidence type="ECO:0000256" key="3">
    <source>
        <dbReference type="ARBA" id="ARBA00022448"/>
    </source>
</evidence>
<evidence type="ECO:0000313" key="9">
    <source>
        <dbReference type="EMBL" id="KAF3849119.1"/>
    </source>
</evidence>
<name>A0A7J5YK37_DISMA</name>
<dbReference type="PANTHER" id="PTHR23511:SF5">
    <property type="entry name" value="MAJOR FACILITATOR-TYPE TRANSPORTER HXNZ-RELATED"/>
    <property type="match status" value="1"/>
</dbReference>
<dbReference type="EMBL" id="JAAKFY010000012">
    <property type="protein sequence ID" value="KAF3849119.1"/>
    <property type="molecule type" value="Genomic_DNA"/>
</dbReference>
<proteinExistence type="inferred from homology"/>
<feature type="transmembrane region" description="Helical" evidence="7">
    <location>
        <begin position="435"/>
        <end position="457"/>
    </location>
</feature>
<protein>
    <recommendedName>
        <fullName evidence="8">Major facilitator superfamily (MFS) profile domain-containing protein</fullName>
    </recommendedName>
</protein>
<dbReference type="PROSITE" id="PS50850">
    <property type="entry name" value="MFS"/>
    <property type="match status" value="1"/>
</dbReference>
<dbReference type="Gene3D" id="1.20.1250.20">
    <property type="entry name" value="MFS general substrate transporter like domains"/>
    <property type="match status" value="1"/>
</dbReference>
<accession>A0A7J5YK37</accession>
<dbReference type="PANTHER" id="PTHR23511">
    <property type="entry name" value="SYNAPTIC VESICLE GLYCOPROTEIN 2"/>
    <property type="match status" value="1"/>
</dbReference>
<dbReference type="InterPro" id="IPR005828">
    <property type="entry name" value="MFS_sugar_transport-like"/>
</dbReference>
<comment type="caution">
    <text evidence="9">The sequence shown here is derived from an EMBL/GenBank/DDBJ whole genome shotgun (WGS) entry which is preliminary data.</text>
</comment>
<organism evidence="9 10">
    <name type="scientific">Dissostichus mawsoni</name>
    <name type="common">Antarctic cod</name>
    <dbReference type="NCBI Taxonomy" id="36200"/>
    <lineage>
        <taxon>Eukaryota</taxon>
        <taxon>Metazoa</taxon>
        <taxon>Chordata</taxon>
        <taxon>Craniata</taxon>
        <taxon>Vertebrata</taxon>
        <taxon>Euteleostomi</taxon>
        <taxon>Actinopterygii</taxon>
        <taxon>Neopterygii</taxon>
        <taxon>Teleostei</taxon>
        <taxon>Neoteleostei</taxon>
        <taxon>Acanthomorphata</taxon>
        <taxon>Eupercaria</taxon>
        <taxon>Perciformes</taxon>
        <taxon>Notothenioidei</taxon>
        <taxon>Nototheniidae</taxon>
        <taxon>Dissostichus</taxon>
    </lineage>
</organism>
<evidence type="ECO:0000256" key="2">
    <source>
        <dbReference type="ARBA" id="ARBA00008335"/>
    </source>
</evidence>
<feature type="transmembrane region" description="Helical" evidence="7">
    <location>
        <begin position="231"/>
        <end position="252"/>
    </location>
</feature>
<evidence type="ECO:0000313" key="10">
    <source>
        <dbReference type="Proteomes" id="UP000518266"/>
    </source>
</evidence>
<evidence type="ECO:0000256" key="5">
    <source>
        <dbReference type="ARBA" id="ARBA00022989"/>
    </source>
</evidence>
<feature type="domain" description="Major facilitator superfamily (MFS) profile" evidence="8">
    <location>
        <begin position="73"/>
        <end position="523"/>
    </location>
</feature>
<feature type="transmembrane region" description="Helical" evidence="7">
    <location>
        <begin position="171"/>
        <end position="191"/>
    </location>
</feature>
<dbReference type="AlphaFoldDB" id="A0A7J5YK37"/>
<dbReference type="Pfam" id="PF07690">
    <property type="entry name" value="MFS_1"/>
    <property type="match status" value="1"/>
</dbReference>
<comment type="similarity">
    <text evidence="2">Belongs to the major facilitator superfamily.</text>
</comment>
<keyword evidence="6 7" id="KW-0472">Membrane</keyword>
<feature type="transmembrane region" description="Helical" evidence="7">
    <location>
        <begin position="146"/>
        <end position="165"/>
    </location>
</feature>
<dbReference type="GO" id="GO:0016020">
    <property type="term" value="C:membrane"/>
    <property type="evidence" value="ECO:0007669"/>
    <property type="project" value="UniProtKB-SubCell"/>
</dbReference>
<keyword evidence="5 7" id="KW-1133">Transmembrane helix</keyword>
<dbReference type="InterPro" id="IPR020846">
    <property type="entry name" value="MFS_dom"/>
</dbReference>
<feature type="transmembrane region" description="Helical" evidence="7">
    <location>
        <begin position="386"/>
        <end position="405"/>
    </location>
</feature>
<feature type="transmembrane region" description="Helical" evidence="7">
    <location>
        <begin position="312"/>
        <end position="332"/>
    </location>
</feature>
<dbReference type="Proteomes" id="UP000518266">
    <property type="component" value="Unassembled WGS sequence"/>
</dbReference>
<evidence type="ECO:0000259" key="8">
    <source>
        <dbReference type="PROSITE" id="PS50850"/>
    </source>
</evidence>
<comment type="subcellular location">
    <subcellularLocation>
        <location evidence="1">Membrane</location>
        <topology evidence="1">Multi-pass membrane protein</topology>
    </subcellularLocation>
</comment>
<feature type="transmembrane region" description="Helical" evidence="7">
    <location>
        <begin position="501"/>
        <end position="520"/>
    </location>
</feature>
<evidence type="ECO:0000256" key="4">
    <source>
        <dbReference type="ARBA" id="ARBA00022692"/>
    </source>
</evidence>
<gene>
    <name evidence="9" type="ORF">F7725_015616</name>
</gene>
<feature type="transmembrane region" description="Helical" evidence="7">
    <location>
        <begin position="203"/>
        <end position="225"/>
    </location>
</feature>
<sequence length="556" mass="61576">MDLWSRKNIVTYKRWTNHEVRSGVNLVGHSDENQGTDNEICTIASAGVDSEGKQSATMSGLDQHEETFTVDEALEAIGFGKFQWKMSVITGLSWVADAMEMMILSILAPQLHCEWKLHGYQVVFAGMGVGSPLWGNVSDTYGRKTGLTMCICWALVYGVLSSFAPVYGWLLFLRGLVGFGIGGAPQSVTLYSEFLPVKSRGTYIMLIAGFWAIGSVFEVLLALLIMPTLGWRWLLFFSSLPMAVFLCFCYWLPESARFHLLTGKTGKAMETLARIAKDNGKPMPKGKLVGNKQNERGRIKDLFTPQYRRTTLLLWFIWFVSNSLYSLTFLHLEFQFANAFSYYGIVLLTTELFQAGQSCTAIQGAKIEPSCSLECKYLTSSDYKDLLWTTLAEFPGILLILLAIDRIGRKKSLALCFFMFSLCMLPLFACIGRLSVTICIFIARAFISGGFQVAFVYTPEVYPTETRALAMGTSSAVSRVGALITPFVAQVMLRQSVNATLSFYLIFGLLGGVASLLLPIETLGRGLQESCLDQEAGQQTATTNQTNNTAHSSNQR</sequence>
<dbReference type="OrthoDB" id="4139357at2759"/>
<keyword evidence="3" id="KW-0813">Transport</keyword>
<evidence type="ECO:0000256" key="7">
    <source>
        <dbReference type="SAM" id="Phobius"/>
    </source>
</evidence>